<name>A0A382FKN3_9ZZZZ</name>
<dbReference type="PANTHER" id="PTHR43298">
    <property type="entry name" value="MULTIDRUG RESISTANCE PROTEIN NORM-RELATED"/>
    <property type="match status" value="1"/>
</dbReference>
<feature type="transmembrane region" description="Helical" evidence="2">
    <location>
        <begin position="195"/>
        <end position="213"/>
    </location>
</feature>
<accession>A0A382FKN3</accession>
<dbReference type="GO" id="GO:0015297">
    <property type="term" value="F:antiporter activity"/>
    <property type="evidence" value="ECO:0007669"/>
    <property type="project" value="InterPro"/>
</dbReference>
<dbReference type="Pfam" id="PF01554">
    <property type="entry name" value="MatE"/>
    <property type="match status" value="1"/>
</dbReference>
<protein>
    <recommendedName>
        <fullName evidence="4">Polysaccharide biosynthesis protein C-terminal domain-containing protein</fullName>
    </recommendedName>
</protein>
<dbReference type="AlphaFoldDB" id="A0A382FKN3"/>
<feature type="transmembrane region" description="Helical" evidence="2">
    <location>
        <begin position="16"/>
        <end position="37"/>
    </location>
</feature>
<feature type="transmembrane region" description="Helical" evidence="2">
    <location>
        <begin position="166"/>
        <end position="189"/>
    </location>
</feature>
<evidence type="ECO:0000313" key="3">
    <source>
        <dbReference type="EMBL" id="SVB63570.1"/>
    </source>
</evidence>
<evidence type="ECO:0000256" key="1">
    <source>
        <dbReference type="ARBA" id="ARBA00022448"/>
    </source>
</evidence>
<gene>
    <name evidence="3" type="ORF">METZ01_LOCUS216424</name>
</gene>
<sequence>MINTLKNSLNKTDTKNVWMIAVPIILGTLWDPIIGLIDTSVAGHFESEKYLASLTYGNNIIHIFYWVFGSVGMAITGFTSQKSGLKDSSKIFKILITSIAFMISVSIFINIFQFPLWNIFSLIFNQPNEIEILTKDFFSIRIIGIAPQLIIMSTSSWFLGIKKPNIIFKTMSVVGISHIVLLIVFTNYYNMKLNGIGYATTISQWIGLGYVLIESIRVIKKLKISIALKLL</sequence>
<organism evidence="3">
    <name type="scientific">marine metagenome</name>
    <dbReference type="NCBI Taxonomy" id="408172"/>
    <lineage>
        <taxon>unclassified sequences</taxon>
        <taxon>metagenomes</taxon>
        <taxon>ecological metagenomes</taxon>
    </lineage>
</organism>
<dbReference type="PANTHER" id="PTHR43298:SF2">
    <property type="entry name" value="FMN_FAD EXPORTER YEEO-RELATED"/>
    <property type="match status" value="1"/>
</dbReference>
<evidence type="ECO:0008006" key="4">
    <source>
        <dbReference type="Google" id="ProtNLM"/>
    </source>
</evidence>
<feature type="non-terminal residue" evidence="3">
    <location>
        <position position="231"/>
    </location>
</feature>
<feature type="transmembrane region" description="Helical" evidence="2">
    <location>
        <begin position="137"/>
        <end position="159"/>
    </location>
</feature>
<dbReference type="EMBL" id="UINC01050518">
    <property type="protein sequence ID" value="SVB63570.1"/>
    <property type="molecule type" value="Genomic_DNA"/>
</dbReference>
<dbReference type="InterPro" id="IPR050222">
    <property type="entry name" value="MATE_MdtK"/>
</dbReference>
<evidence type="ECO:0000256" key="2">
    <source>
        <dbReference type="SAM" id="Phobius"/>
    </source>
</evidence>
<proteinExistence type="predicted"/>
<keyword evidence="1" id="KW-0813">Transport</keyword>
<keyword evidence="2" id="KW-0812">Transmembrane</keyword>
<dbReference type="InterPro" id="IPR002528">
    <property type="entry name" value="MATE_fam"/>
</dbReference>
<feature type="transmembrane region" description="Helical" evidence="2">
    <location>
        <begin position="91"/>
        <end position="117"/>
    </location>
</feature>
<feature type="transmembrane region" description="Helical" evidence="2">
    <location>
        <begin position="60"/>
        <end position="79"/>
    </location>
</feature>
<reference evidence="3" key="1">
    <citation type="submission" date="2018-05" db="EMBL/GenBank/DDBJ databases">
        <authorList>
            <person name="Lanie J.A."/>
            <person name="Ng W.-L."/>
            <person name="Kazmierczak K.M."/>
            <person name="Andrzejewski T.M."/>
            <person name="Davidsen T.M."/>
            <person name="Wayne K.J."/>
            <person name="Tettelin H."/>
            <person name="Glass J.I."/>
            <person name="Rusch D."/>
            <person name="Podicherti R."/>
            <person name="Tsui H.-C.T."/>
            <person name="Winkler M.E."/>
        </authorList>
    </citation>
    <scope>NUCLEOTIDE SEQUENCE</scope>
</reference>
<dbReference type="GO" id="GO:0005886">
    <property type="term" value="C:plasma membrane"/>
    <property type="evidence" value="ECO:0007669"/>
    <property type="project" value="TreeGrafter"/>
</dbReference>
<keyword evidence="2" id="KW-1133">Transmembrane helix</keyword>
<keyword evidence="2" id="KW-0472">Membrane</keyword>
<dbReference type="GO" id="GO:0042910">
    <property type="term" value="F:xenobiotic transmembrane transporter activity"/>
    <property type="evidence" value="ECO:0007669"/>
    <property type="project" value="InterPro"/>
</dbReference>